<dbReference type="EMBL" id="MFFS01000016">
    <property type="protein sequence ID" value="OGF22691.1"/>
    <property type="molecule type" value="Genomic_DNA"/>
</dbReference>
<gene>
    <name evidence="1" type="ORF">A2Y83_03130</name>
</gene>
<comment type="caution">
    <text evidence="1">The sequence shown here is derived from an EMBL/GenBank/DDBJ whole genome shotgun (WGS) entry which is preliminary data.</text>
</comment>
<proteinExistence type="predicted"/>
<dbReference type="AlphaFoldDB" id="A0A1F5S8W2"/>
<organism evidence="1 2">
    <name type="scientific">Candidatus Falkowbacteria bacterium RBG_13_39_14</name>
    <dbReference type="NCBI Taxonomy" id="1797985"/>
    <lineage>
        <taxon>Bacteria</taxon>
        <taxon>Candidatus Falkowiibacteriota</taxon>
    </lineage>
</organism>
<dbReference type="STRING" id="1797985.A2Y83_03130"/>
<dbReference type="Proteomes" id="UP000178323">
    <property type="component" value="Unassembled WGS sequence"/>
</dbReference>
<reference evidence="1 2" key="1">
    <citation type="journal article" date="2016" name="Nat. Commun.">
        <title>Thousands of microbial genomes shed light on interconnected biogeochemical processes in an aquifer system.</title>
        <authorList>
            <person name="Anantharaman K."/>
            <person name="Brown C.T."/>
            <person name="Hug L.A."/>
            <person name="Sharon I."/>
            <person name="Castelle C.J."/>
            <person name="Probst A.J."/>
            <person name="Thomas B.C."/>
            <person name="Singh A."/>
            <person name="Wilkins M.J."/>
            <person name="Karaoz U."/>
            <person name="Brodie E.L."/>
            <person name="Williams K.H."/>
            <person name="Hubbard S.S."/>
            <person name="Banfield J.F."/>
        </authorList>
    </citation>
    <scope>NUCLEOTIDE SEQUENCE [LARGE SCALE GENOMIC DNA]</scope>
</reference>
<evidence type="ECO:0008006" key="3">
    <source>
        <dbReference type="Google" id="ProtNLM"/>
    </source>
</evidence>
<evidence type="ECO:0000313" key="2">
    <source>
        <dbReference type="Proteomes" id="UP000178323"/>
    </source>
</evidence>
<evidence type="ECO:0000313" key="1">
    <source>
        <dbReference type="EMBL" id="OGF22691.1"/>
    </source>
</evidence>
<accession>A0A1F5S8W2</accession>
<name>A0A1F5S8W2_9BACT</name>
<protein>
    <recommendedName>
        <fullName evidence="3">Addiction module toxin, HicA family</fullName>
    </recommendedName>
</protein>
<sequence>MGLNFNRRQCVKALKKLEFQKLESRRGKHDKFIPPASLKHSNPPFIMIPRHNNIHCQNEIVKELAAMGGEELVKKFQQYL</sequence>